<evidence type="ECO:0000313" key="4">
    <source>
        <dbReference type="Proteomes" id="UP000298579"/>
    </source>
</evidence>
<evidence type="ECO:0000313" key="2">
    <source>
        <dbReference type="EMBL" id="QCL78795.1"/>
    </source>
</evidence>
<dbReference type="OrthoDB" id="8420575at2"/>
<evidence type="ECO:0000256" key="1">
    <source>
        <dbReference type="SAM" id="MobiDB-lite"/>
    </source>
</evidence>
<feature type="region of interest" description="Disordered" evidence="1">
    <location>
        <begin position="94"/>
        <end position="148"/>
    </location>
</feature>
<name>A0A4D7X4Q3_AGRTU</name>
<evidence type="ECO:0000313" key="3">
    <source>
        <dbReference type="EMBL" id="QCL93867.1"/>
    </source>
</evidence>
<evidence type="ECO:0000313" key="5">
    <source>
        <dbReference type="Proteomes" id="UP000298649"/>
    </source>
</evidence>
<dbReference type="AlphaFoldDB" id="A0A4D7X4Q3"/>
<evidence type="ECO:0008006" key="6">
    <source>
        <dbReference type="Google" id="ProtNLM"/>
    </source>
</evidence>
<dbReference type="Proteomes" id="UP000298579">
    <property type="component" value="Chromosome circular"/>
</dbReference>
<reference evidence="3 5" key="2">
    <citation type="submission" date="2019-04" db="EMBL/GenBank/DDBJ databases">
        <title>Complete genome sequence of Agrobacterium tumefaciens CFBP7129.</title>
        <authorList>
            <person name="Haryono M."/>
            <person name="Lin Y.-C."/>
            <person name="Lai E.-M."/>
            <person name="Kuo C.-H."/>
        </authorList>
    </citation>
    <scope>NUCLEOTIDE SEQUENCE [LARGE SCALE GENOMIC DNA]</scope>
    <source>
        <strain evidence="3 5">CFBP7129</strain>
    </source>
</reference>
<organism evidence="2 4">
    <name type="scientific">Agrobacterium tumefaciens</name>
    <dbReference type="NCBI Taxonomy" id="358"/>
    <lineage>
        <taxon>Bacteria</taxon>
        <taxon>Pseudomonadati</taxon>
        <taxon>Pseudomonadota</taxon>
        <taxon>Alphaproteobacteria</taxon>
        <taxon>Hyphomicrobiales</taxon>
        <taxon>Rhizobiaceae</taxon>
        <taxon>Rhizobium/Agrobacterium group</taxon>
        <taxon>Agrobacterium</taxon>
        <taxon>Agrobacterium tumefaciens complex</taxon>
    </lineage>
</organism>
<feature type="compositionally biased region" description="Polar residues" evidence="1">
    <location>
        <begin position="111"/>
        <end position="123"/>
    </location>
</feature>
<dbReference type="Proteomes" id="UP000298649">
    <property type="component" value="Chromosome circular"/>
</dbReference>
<gene>
    <name evidence="2" type="ORF">CFBP5877_06685</name>
    <name evidence="3" type="ORF">CFBP7129_06405</name>
</gene>
<dbReference type="RefSeq" id="WP_003524833.1">
    <property type="nucleotide sequence ID" value="NZ_CP039888.1"/>
</dbReference>
<accession>A0A4D7X4Q3</accession>
<sequence>MHILHENEYKFHQQGEAAKGRTVVEFDIGRYPYRRNMTMGKHMGTWGTYAENAARIAVLSLSGAMLAATLAACKAPEPIVAPAHMRRPTAEIVGPRPVSDTAVSQKRDTGTYPTFSQPLTAAGTQMGEDEASTMESSLSRLGAARRNGQISEAEYKRRVAELRALAENQKPVATPAASQ</sequence>
<dbReference type="EMBL" id="CP039922">
    <property type="protein sequence ID" value="QCL93867.1"/>
    <property type="molecule type" value="Genomic_DNA"/>
</dbReference>
<protein>
    <recommendedName>
        <fullName evidence="6">SHOCT domain-containing protein</fullName>
    </recommendedName>
</protein>
<dbReference type="EMBL" id="CP039897">
    <property type="protein sequence ID" value="QCL78795.1"/>
    <property type="molecule type" value="Genomic_DNA"/>
</dbReference>
<reference evidence="2 4" key="1">
    <citation type="submission" date="2019-04" db="EMBL/GenBank/DDBJ databases">
        <title>Complete genome sequence of Agrobacterium tumefaciens CFBP5877.</title>
        <authorList>
            <person name="Huang Y.-Y."/>
            <person name="Chiang H.-Y."/>
            <person name="Chou L."/>
            <person name="Lai E.-M."/>
            <person name="Kuo C.-H."/>
        </authorList>
    </citation>
    <scope>NUCLEOTIDE SEQUENCE [LARGE SCALE GENOMIC DNA]</scope>
    <source>
        <strain evidence="2 4">CFBP5877</strain>
    </source>
</reference>
<proteinExistence type="predicted"/>